<organism evidence="2 3">
    <name type="scientific">Albidovulum salinarum</name>
    <dbReference type="NCBI Taxonomy" id="2984153"/>
    <lineage>
        <taxon>Bacteria</taxon>
        <taxon>Pseudomonadati</taxon>
        <taxon>Pseudomonadota</taxon>
        <taxon>Alphaproteobacteria</taxon>
        <taxon>Rhodobacterales</taxon>
        <taxon>Paracoccaceae</taxon>
        <taxon>Albidovulum</taxon>
    </lineage>
</organism>
<dbReference type="RefSeq" id="WP_263340055.1">
    <property type="nucleotide sequence ID" value="NZ_JAOVQO010000024.1"/>
</dbReference>
<dbReference type="EMBL" id="JAOVQO010000024">
    <property type="protein sequence ID" value="MCU9850233.1"/>
    <property type="molecule type" value="Genomic_DNA"/>
</dbReference>
<reference evidence="2 3" key="1">
    <citation type="submission" date="2022-10" db="EMBL/GenBank/DDBJ databases">
        <title>Defluviimonas sp. nov., isolated from ocean surface sediments.</title>
        <authorList>
            <person name="He W."/>
            <person name="Wang L."/>
            <person name="Zhang D.-F."/>
        </authorList>
    </citation>
    <scope>NUCLEOTIDE SEQUENCE [LARGE SCALE GENOMIC DNA]</scope>
    <source>
        <strain evidence="2 3">WL0024</strain>
    </source>
</reference>
<evidence type="ECO:0000256" key="1">
    <source>
        <dbReference type="SAM" id="MobiDB-lite"/>
    </source>
</evidence>
<name>A0ABT2X8F8_9RHOB</name>
<evidence type="ECO:0000313" key="3">
    <source>
        <dbReference type="Proteomes" id="UP001209535"/>
    </source>
</evidence>
<feature type="region of interest" description="Disordered" evidence="1">
    <location>
        <begin position="142"/>
        <end position="190"/>
    </location>
</feature>
<dbReference type="Proteomes" id="UP001209535">
    <property type="component" value="Unassembled WGS sequence"/>
</dbReference>
<keyword evidence="3" id="KW-1185">Reference proteome</keyword>
<proteinExistence type="predicted"/>
<protein>
    <recommendedName>
        <fullName evidence="4">Membrane-anchored ribosome-binding protein, inhibits growth in stationary phase, ElaB/YqjD/DUF883 family</fullName>
    </recommendedName>
</protein>
<comment type="caution">
    <text evidence="2">The sequence shown here is derived from an EMBL/GenBank/DDBJ whole genome shotgun (WGS) entry which is preliminary data.</text>
</comment>
<feature type="region of interest" description="Disordered" evidence="1">
    <location>
        <begin position="1"/>
        <end position="24"/>
    </location>
</feature>
<gene>
    <name evidence="2" type="ORF">OEZ60_19775</name>
</gene>
<evidence type="ECO:0008006" key="4">
    <source>
        <dbReference type="Google" id="ProtNLM"/>
    </source>
</evidence>
<evidence type="ECO:0000313" key="2">
    <source>
        <dbReference type="EMBL" id="MCU9850233.1"/>
    </source>
</evidence>
<sequence>MTGEKLKKSVSEMAEAVKERGAETLSVARKEAGDVAERAGGALKDAATNRAETGKDMLSDQGKALADRLRTQAEEDRGTFRARLLNVVADGVSEASEDLRGRSLNSILEKTEDFARQHPGAFVAGAAVAGFALARFARASARPRQESDIATLPLPQEPSIASAVGPAHAGPAGRESPTGAPNDPAAGVPS</sequence>
<accession>A0ABT2X8F8</accession>